<dbReference type="EMBL" id="JAACJN010000394">
    <property type="protein sequence ID" value="KAF5344779.1"/>
    <property type="molecule type" value="Genomic_DNA"/>
</dbReference>
<organism evidence="1 2">
    <name type="scientific">Collybiopsis confluens</name>
    <dbReference type="NCBI Taxonomy" id="2823264"/>
    <lineage>
        <taxon>Eukaryota</taxon>
        <taxon>Fungi</taxon>
        <taxon>Dikarya</taxon>
        <taxon>Basidiomycota</taxon>
        <taxon>Agaricomycotina</taxon>
        <taxon>Agaricomycetes</taxon>
        <taxon>Agaricomycetidae</taxon>
        <taxon>Agaricales</taxon>
        <taxon>Marasmiineae</taxon>
        <taxon>Omphalotaceae</taxon>
        <taxon>Collybiopsis</taxon>
    </lineage>
</organism>
<evidence type="ECO:0000313" key="2">
    <source>
        <dbReference type="Proteomes" id="UP000518752"/>
    </source>
</evidence>
<gene>
    <name evidence="1" type="ORF">D9757_013431</name>
</gene>
<comment type="caution">
    <text evidence="1">The sequence shown here is derived from an EMBL/GenBank/DDBJ whole genome shotgun (WGS) entry which is preliminary data.</text>
</comment>
<dbReference type="Proteomes" id="UP000518752">
    <property type="component" value="Unassembled WGS sequence"/>
</dbReference>
<keyword evidence="2" id="KW-1185">Reference proteome</keyword>
<protein>
    <submittedName>
        <fullName evidence="1">Uncharacterized protein</fullName>
    </submittedName>
</protein>
<dbReference type="AlphaFoldDB" id="A0A8H5CN23"/>
<evidence type="ECO:0000313" key="1">
    <source>
        <dbReference type="EMBL" id="KAF5344779.1"/>
    </source>
</evidence>
<reference evidence="1 2" key="1">
    <citation type="journal article" date="2020" name="ISME J.">
        <title>Uncovering the hidden diversity of litter-decomposition mechanisms in mushroom-forming fungi.</title>
        <authorList>
            <person name="Floudas D."/>
            <person name="Bentzer J."/>
            <person name="Ahren D."/>
            <person name="Johansson T."/>
            <person name="Persson P."/>
            <person name="Tunlid A."/>
        </authorList>
    </citation>
    <scope>NUCLEOTIDE SEQUENCE [LARGE SCALE GENOMIC DNA]</scope>
    <source>
        <strain evidence="1 2">CBS 406.79</strain>
    </source>
</reference>
<accession>A0A8H5CN23</accession>
<proteinExistence type="predicted"/>
<sequence length="163" mass="18663">MCIEILKQEFEFVVWGAGPALNQSQLTQWCQLRPEYNSKRLDDLGPFDYAFLMLEHERLVNPKAPALYSCFNQKDEPEAVFLLRAVFAPRTASPPDLKPTPEIRRAVGFWLHSKKLGQDIFPYREFLWDDASACMFIPFSLPSSVNHLDLKHCSACSPEDKAA</sequence>
<name>A0A8H5CN23_9AGAR</name>